<organism evidence="11 12">
    <name type="scientific">Acanthopleuribacter pedis</name>
    <dbReference type="NCBI Taxonomy" id="442870"/>
    <lineage>
        <taxon>Bacteria</taxon>
        <taxon>Pseudomonadati</taxon>
        <taxon>Acidobacteriota</taxon>
        <taxon>Holophagae</taxon>
        <taxon>Acanthopleuribacterales</taxon>
        <taxon>Acanthopleuribacteraceae</taxon>
        <taxon>Acanthopleuribacter</taxon>
    </lineage>
</organism>
<dbReference type="EC" id="2.4.1.21" evidence="8"/>
<dbReference type="EMBL" id="JAFREP010000007">
    <property type="protein sequence ID" value="MBO1318921.1"/>
    <property type="molecule type" value="Genomic_DNA"/>
</dbReference>
<proteinExistence type="inferred from homology"/>
<dbReference type="SUPFAM" id="SSF53756">
    <property type="entry name" value="UDP-Glycosyltransferase/glycogen phosphorylase"/>
    <property type="match status" value="1"/>
</dbReference>
<feature type="domain" description="Glycosyl transferase family 1" evidence="9">
    <location>
        <begin position="295"/>
        <end position="442"/>
    </location>
</feature>
<comment type="function">
    <text evidence="2 8">Synthesizes alpha-1,4-glucan chains using ADP-glucose.</text>
</comment>
<keyword evidence="5 8" id="KW-0328">Glycosyltransferase</keyword>
<evidence type="ECO:0000256" key="8">
    <source>
        <dbReference type="HAMAP-Rule" id="MF_00484"/>
    </source>
</evidence>
<name>A0A8J7U537_9BACT</name>
<protein>
    <recommendedName>
        <fullName evidence="8">Glycogen synthase</fullName>
        <ecNumber evidence="8">2.4.1.21</ecNumber>
    </recommendedName>
    <alternativeName>
        <fullName evidence="8">Starch [bacterial glycogen] synthase</fullName>
    </alternativeName>
</protein>
<dbReference type="AlphaFoldDB" id="A0A8J7U537"/>
<evidence type="ECO:0000256" key="5">
    <source>
        <dbReference type="ARBA" id="ARBA00022676"/>
    </source>
</evidence>
<reference evidence="11" key="1">
    <citation type="submission" date="2021-03" db="EMBL/GenBank/DDBJ databases">
        <authorList>
            <person name="Wang G."/>
        </authorList>
    </citation>
    <scope>NUCLEOTIDE SEQUENCE</scope>
    <source>
        <strain evidence="11">KCTC 12899</strain>
    </source>
</reference>
<evidence type="ECO:0000313" key="11">
    <source>
        <dbReference type="EMBL" id="MBO1318921.1"/>
    </source>
</evidence>
<comment type="caution">
    <text evidence="11">The sequence shown here is derived from an EMBL/GenBank/DDBJ whole genome shotgun (WGS) entry which is preliminary data.</text>
</comment>
<dbReference type="NCBIfam" id="TIGR02095">
    <property type="entry name" value="glgA"/>
    <property type="match status" value="1"/>
</dbReference>
<dbReference type="PANTHER" id="PTHR45825:SF11">
    <property type="entry name" value="ALPHA AMYLASE DOMAIN-CONTAINING PROTEIN"/>
    <property type="match status" value="1"/>
</dbReference>
<sequence>MNVLIAAAEAVPFVKVGGMGDVIGSLPKSLIRDGVSCRVILPGYGFLDHDRFGLRQCTQFTFPYREERLTATVYQTESEGVPFYFIVAKPYFGDQTTVYSADAEWDVPRFTLFNKLVMELAVWFSREQGWTPELLQVNDWHMGLLPFLLHQARRDGRHPLANTASLVTIHNSAYQGEGGGAYIKDLIEPRRQIDLLDLNLEDNFLAVAVAYATRINTVSPGFARQIVEEPKPTPLEKLLQRKQARFSGILNGLDFQSWDPEQDPCLDRNFHVNNVVQQRIFNKRALQSELGLPVDDGAMLIAMVTRLVPQKGVDLALEALDQLPCDGSWQAVILGTGFEALETQLSAIAAAKPSHVHALLTFNEQRARQIYASCDVFLMPSRFEPCGMGQLMAMRYGALPLVHFTGGLADTVTRFDQDPERATGFGFDTPNAQPLHQTLIDASRLFHDDTATWRRLQQNAMSADFSWQRSAAAYRDLYMQCLN</sequence>
<evidence type="ECO:0000256" key="7">
    <source>
        <dbReference type="ARBA" id="ARBA00023056"/>
    </source>
</evidence>
<dbReference type="InterPro" id="IPR011835">
    <property type="entry name" value="GS/SS"/>
</dbReference>
<evidence type="ECO:0000256" key="4">
    <source>
        <dbReference type="ARBA" id="ARBA00010281"/>
    </source>
</evidence>
<dbReference type="InterPro" id="IPR001296">
    <property type="entry name" value="Glyco_trans_1"/>
</dbReference>
<dbReference type="GO" id="GO:0005978">
    <property type="term" value="P:glycogen biosynthetic process"/>
    <property type="evidence" value="ECO:0007669"/>
    <property type="project" value="UniProtKB-UniRule"/>
</dbReference>
<evidence type="ECO:0000256" key="2">
    <source>
        <dbReference type="ARBA" id="ARBA00002764"/>
    </source>
</evidence>
<dbReference type="CDD" id="cd03791">
    <property type="entry name" value="GT5_Glycogen_synthase_DULL1-like"/>
    <property type="match status" value="1"/>
</dbReference>
<feature type="domain" description="Starch synthase catalytic" evidence="10">
    <location>
        <begin position="2"/>
        <end position="240"/>
    </location>
</feature>
<evidence type="ECO:0000259" key="9">
    <source>
        <dbReference type="Pfam" id="PF00534"/>
    </source>
</evidence>
<dbReference type="Pfam" id="PF08323">
    <property type="entry name" value="Glyco_transf_5"/>
    <property type="match status" value="1"/>
</dbReference>
<keyword evidence="6 8" id="KW-0808">Transferase</keyword>
<feature type="binding site" evidence="8">
    <location>
        <position position="15"/>
    </location>
    <ligand>
        <name>ADP-alpha-D-glucose</name>
        <dbReference type="ChEBI" id="CHEBI:57498"/>
    </ligand>
</feature>
<dbReference type="GO" id="GO:0004373">
    <property type="term" value="F:alpha-1,4-glucan glucosyltransferase (UDP-glucose donor) activity"/>
    <property type="evidence" value="ECO:0007669"/>
    <property type="project" value="InterPro"/>
</dbReference>
<dbReference type="Gene3D" id="3.40.50.2000">
    <property type="entry name" value="Glycogen Phosphorylase B"/>
    <property type="match status" value="2"/>
</dbReference>
<comment type="similarity">
    <text evidence="4 8">Belongs to the glycosyltransferase 1 family. Bacterial/plant glycogen synthase subfamily.</text>
</comment>
<comment type="catalytic activity">
    <reaction evidence="1 8">
        <text>[(1-&gt;4)-alpha-D-glucosyl](n) + ADP-alpha-D-glucose = [(1-&gt;4)-alpha-D-glucosyl](n+1) + ADP + H(+)</text>
        <dbReference type="Rhea" id="RHEA:18189"/>
        <dbReference type="Rhea" id="RHEA-COMP:9584"/>
        <dbReference type="Rhea" id="RHEA-COMP:9587"/>
        <dbReference type="ChEBI" id="CHEBI:15378"/>
        <dbReference type="ChEBI" id="CHEBI:15444"/>
        <dbReference type="ChEBI" id="CHEBI:57498"/>
        <dbReference type="ChEBI" id="CHEBI:456216"/>
        <dbReference type="EC" id="2.4.1.21"/>
    </reaction>
</comment>
<dbReference type="UniPathway" id="UPA00164"/>
<dbReference type="PANTHER" id="PTHR45825">
    <property type="entry name" value="GRANULE-BOUND STARCH SYNTHASE 1, CHLOROPLASTIC/AMYLOPLASTIC"/>
    <property type="match status" value="1"/>
</dbReference>
<dbReference type="Proteomes" id="UP000664417">
    <property type="component" value="Unassembled WGS sequence"/>
</dbReference>
<dbReference type="GO" id="GO:0009011">
    <property type="term" value="F:alpha-1,4-glucan glucosyltransferase (ADP-glucose donor) activity"/>
    <property type="evidence" value="ECO:0007669"/>
    <property type="project" value="UniProtKB-UniRule"/>
</dbReference>
<dbReference type="Pfam" id="PF00534">
    <property type="entry name" value="Glycos_transf_1"/>
    <property type="match status" value="1"/>
</dbReference>
<evidence type="ECO:0000259" key="10">
    <source>
        <dbReference type="Pfam" id="PF08323"/>
    </source>
</evidence>
<comment type="pathway">
    <text evidence="3 8">Glycan biosynthesis; glycogen biosynthesis.</text>
</comment>
<dbReference type="RefSeq" id="WP_207858739.1">
    <property type="nucleotide sequence ID" value="NZ_JAFREP010000007.1"/>
</dbReference>
<gene>
    <name evidence="8" type="primary">glgA</name>
    <name evidence="11" type="ORF">J3U88_10655</name>
</gene>
<evidence type="ECO:0000256" key="3">
    <source>
        <dbReference type="ARBA" id="ARBA00004964"/>
    </source>
</evidence>
<keyword evidence="7 8" id="KW-0320">Glycogen biosynthesis</keyword>
<dbReference type="InterPro" id="IPR013534">
    <property type="entry name" value="Starch_synth_cat_dom"/>
</dbReference>
<dbReference type="HAMAP" id="MF_00484">
    <property type="entry name" value="Glycogen_synth"/>
    <property type="match status" value="1"/>
</dbReference>
<evidence type="ECO:0000256" key="1">
    <source>
        <dbReference type="ARBA" id="ARBA00001478"/>
    </source>
</evidence>
<evidence type="ECO:0000313" key="12">
    <source>
        <dbReference type="Proteomes" id="UP000664417"/>
    </source>
</evidence>
<evidence type="ECO:0000256" key="6">
    <source>
        <dbReference type="ARBA" id="ARBA00022679"/>
    </source>
</evidence>
<accession>A0A8J7U537</accession>
<keyword evidence="12" id="KW-1185">Reference proteome</keyword>